<accession>A0A285F5I6</accession>
<dbReference type="AlphaFoldDB" id="A0A285F5I6"/>
<sequence>MTLRDLADASGVSARAISDMERGHSTAPQQRTLDALAAALTLSPFDRAALTEAAAAAKSGLSRTAYAPPRDVPDFTGRAAELALLSTSRRVVIHGQPGVGKTALAVHAAAAVPQAHFLDCRAGDLRARLQKIPAAALVILDNATAAPVPLPPATAVWITSRRRLPVDGATHLHLKPLPPPESAALLTAITGTPDPAATEVAAYCGHVPLALRIAGNRIAGRPGWTMTHLAARLADEPRRLATLTAGDLSVEATLAQAFAALSAPARALCQAIAKLPDFTPGIAATVTGLPESEANDVIAELIDHDLIHPAGEAESYRLHPLPRMNILFGVR</sequence>
<protein>
    <submittedName>
        <fullName evidence="2">Helix-turn-helix</fullName>
    </submittedName>
</protein>
<proteinExistence type="predicted"/>
<dbReference type="InterPro" id="IPR027417">
    <property type="entry name" value="P-loop_NTPase"/>
</dbReference>
<feature type="domain" description="HTH cro/C1-type" evidence="1">
    <location>
        <begin position="1"/>
        <end position="48"/>
    </location>
</feature>
<dbReference type="PANTHER" id="PTHR47691">
    <property type="entry name" value="REGULATOR-RELATED"/>
    <property type="match status" value="1"/>
</dbReference>
<name>A0A285F5I6_9ACTN</name>
<evidence type="ECO:0000313" key="3">
    <source>
        <dbReference type="Proteomes" id="UP000219612"/>
    </source>
</evidence>
<gene>
    <name evidence="2" type="ORF">SAMN05421748_101518</name>
</gene>
<dbReference type="SUPFAM" id="SSF47413">
    <property type="entry name" value="lambda repressor-like DNA-binding domains"/>
    <property type="match status" value="1"/>
</dbReference>
<dbReference type="InterPro" id="IPR001387">
    <property type="entry name" value="Cro/C1-type_HTH"/>
</dbReference>
<dbReference type="Pfam" id="PF01381">
    <property type="entry name" value="HTH_3"/>
    <property type="match status" value="1"/>
</dbReference>
<dbReference type="PROSITE" id="PS50943">
    <property type="entry name" value="HTH_CROC1"/>
    <property type="match status" value="1"/>
</dbReference>
<dbReference type="SUPFAM" id="SSF52540">
    <property type="entry name" value="P-loop containing nucleoside triphosphate hydrolases"/>
    <property type="match status" value="1"/>
</dbReference>
<dbReference type="Gene3D" id="3.40.50.300">
    <property type="entry name" value="P-loop containing nucleotide triphosphate hydrolases"/>
    <property type="match status" value="1"/>
</dbReference>
<evidence type="ECO:0000259" key="1">
    <source>
        <dbReference type="PROSITE" id="PS50943"/>
    </source>
</evidence>
<dbReference type="EMBL" id="OBDY01000001">
    <property type="protein sequence ID" value="SNY05646.1"/>
    <property type="molecule type" value="Genomic_DNA"/>
</dbReference>
<organism evidence="2 3">
    <name type="scientific">Paractinoplanes atraurantiacus</name>
    <dbReference type="NCBI Taxonomy" id="1036182"/>
    <lineage>
        <taxon>Bacteria</taxon>
        <taxon>Bacillati</taxon>
        <taxon>Actinomycetota</taxon>
        <taxon>Actinomycetes</taxon>
        <taxon>Micromonosporales</taxon>
        <taxon>Micromonosporaceae</taxon>
        <taxon>Paractinoplanes</taxon>
    </lineage>
</organism>
<evidence type="ECO:0000313" key="2">
    <source>
        <dbReference type="EMBL" id="SNY05646.1"/>
    </source>
</evidence>
<reference evidence="2 3" key="1">
    <citation type="submission" date="2017-09" db="EMBL/GenBank/DDBJ databases">
        <authorList>
            <person name="Ehlers B."/>
            <person name="Leendertz F.H."/>
        </authorList>
    </citation>
    <scope>NUCLEOTIDE SEQUENCE [LARGE SCALE GENOMIC DNA]</scope>
    <source>
        <strain evidence="2 3">CGMCC 4.6857</strain>
    </source>
</reference>
<dbReference type="InterPro" id="IPR010982">
    <property type="entry name" value="Lambda_DNA-bd_dom_sf"/>
</dbReference>
<dbReference type="Proteomes" id="UP000219612">
    <property type="component" value="Unassembled WGS sequence"/>
</dbReference>
<dbReference type="PANTHER" id="PTHR47691:SF3">
    <property type="entry name" value="HTH-TYPE TRANSCRIPTIONAL REGULATOR RV0890C-RELATED"/>
    <property type="match status" value="1"/>
</dbReference>
<dbReference type="GO" id="GO:0003677">
    <property type="term" value="F:DNA binding"/>
    <property type="evidence" value="ECO:0007669"/>
    <property type="project" value="InterPro"/>
</dbReference>
<keyword evidence="3" id="KW-1185">Reference proteome</keyword>
<dbReference type="Gene3D" id="1.10.260.40">
    <property type="entry name" value="lambda repressor-like DNA-binding domains"/>
    <property type="match status" value="1"/>
</dbReference>
<dbReference type="OrthoDB" id="7628974at2"/>
<dbReference type="CDD" id="cd00093">
    <property type="entry name" value="HTH_XRE"/>
    <property type="match status" value="1"/>
</dbReference>